<sequence>MSQRHTQSFPKFGHLPTEIQDLIWGLALETPPAAHFADLDDVSFSKPTRAIEAPKGRRKWHTLEVLIKFGPRPTSITSGHSYTAPHALLLQTCRASRRVAFRLANAWGPGRALQLYAGERSTLHDVVSLIELKRCSAGGEGGERQNNRGHGEYPLPETIDVASLWVDGTQDLVIIPKGWEREAERLQCCIYDFTWTIPIQRARYIGLEWPYSGRRVFESLACFLFSRFRCDVLYVILGPDELAGPADVHKMAPELAREQRQTLERRFKRPGVPTDDLAAHIPERFWRGKREFYVVSWEDVERRMVDSPCWDLIDITAQILEIRKAEDDVCKGCQDKGCDLKPDMFPIAWRIMSWRDKEE</sequence>
<organism evidence="2 3">
    <name type="scientific">Colletotrichum asianum</name>
    <dbReference type="NCBI Taxonomy" id="702518"/>
    <lineage>
        <taxon>Eukaryota</taxon>
        <taxon>Fungi</taxon>
        <taxon>Dikarya</taxon>
        <taxon>Ascomycota</taxon>
        <taxon>Pezizomycotina</taxon>
        <taxon>Sordariomycetes</taxon>
        <taxon>Hypocreomycetidae</taxon>
        <taxon>Glomerellales</taxon>
        <taxon>Glomerellaceae</taxon>
        <taxon>Colletotrichum</taxon>
        <taxon>Colletotrichum gloeosporioides species complex</taxon>
    </lineage>
</organism>
<dbReference type="OrthoDB" id="5061489at2759"/>
<keyword evidence="3" id="KW-1185">Reference proteome</keyword>
<feature type="domain" description="2EXR" evidence="1">
    <location>
        <begin position="9"/>
        <end position="101"/>
    </location>
</feature>
<comment type="caution">
    <text evidence="2">The sequence shown here is derived from an EMBL/GenBank/DDBJ whole genome shotgun (WGS) entry which is preliminary data.</text>
</comment>
<dbReference type="Pfam" id="PF20150">
    <property type="entry name" value="2EXR"/>
    <property type="match status" value="1"/>
</dbReference>
<evidence type="ECO:0000313" key="3">
    <source>
        <dbReference type="Proteomes" id="UP000434172"/>
    </source>
</evidence>
<dbReference type="EMBL" id="WOWK01000045">
    <property type="protein sequence ID" value="KAF0324320.1"/>
    <property type="molecule type" value="Genomic_DNA"/>
</dbReference>
<name>A0A8H3WDM9_9PEZI</name>
<dbReference type="PANTHER" id="PTHR35910:SF1">
    <property type="entry name" value="2EXR DOMAIN-CONTAINING PROTEIN"/>
    <property type="match status" value="1"/>
</dbReference>
<accession>A0A8H3WDM9</accession>
<dbReference type="AlphaFoldDB" id="A0A8H3WDM9"/>
<dbReference type="InterPro" id="IPR045518">
    <property type="entry name" value="2EXR"/>
</dbReference>
<proteinExistence type="predicted"/>
<evidence type="ECO:0000313" key="2">
    <source>
        <dbReference type="EMBL" id="KAF0324320.1"/>
    </source>
</evidence>
<reference evidence="2 3" key="1">
    <citation type="submission" date="2019-12" db="EMBL/GenBank/DDBJ databases">
        <title>A genome sequence resource for the geographically widespread anthracnose pathogen Colletotrichum asianum.</title>
        <authorList>
            <person name="Meng Y."/>
        </authorList>
    </citation>
    <scope>NUCLEOTIDE SEQUENCE [LARGE SCALE GENOMIC DNA]</scope>
    <source>
        <strain evidence="2 3">ICMP 18580</strain>
    </source>
</reference>
<dbReference type="Proteomes" id="UP000434172">
    <property type="component" value="Unassembled WGS sequence"/>
</dbReference>
<protein>
    <recommendedName>
        <fullName evidence="1">2EXR domain-containing protein</fullName>
    </recommendedName>
</protein>
<dbReference type="PANTHER" id="PTHR35910">
    <property type="entry name" value="2EXR DOMAIN-CONTAINING PROTEIN"/>
    <property type="match status" value="1"/>
</dbReference>
<gene>
    <name evidence="2" type="ORF">GQ607_008494</name>
</gene>
<evidence type="ECO:0000259" key="1">
    <source>
        <dbReference type="Pfam" id="PF20150"/>
    </source>
</evidence>